<reference evidence="2 3" key="1">
    <citation type="journal article" date="2017" name="Gigascience">
        <title>Draft genome of the honey bee ectoparasitic mite, Tropilaelaps mercedesae, is shaped by the parasitic life history.</title>
        <authorList>
            <person name="Dong X."/>
            <person name="Armstrong S.D."/>
            <person name="Xia D."/>
            <person name="Makepeace B.L."/>
            <person name="Darby A.C."/>
            <person name="Kadowaki T."/>
        </authorList>
    </citation>
    <scope>NUCLEOTIDE SEQUENCE [LARGE SCALE GENOMIC DNA]</scope>
    <source>
        <strain evidence="2">Wuxi-XJTLU</strain>
    </source>
</reference>
<keyword evidence="1" id="KW-0472">Membrane</keyword>
<keyword evidence="3" id="KW-1185">Reference proteome</keyword>
<name>A0A1V9XHC4_9ACAR</name>
<evidence type="ECO:0000256" key="1">
    <source>
        <dbReference type="SAM" id="Phobius"/>
    </source>
</evidence>
<comment type="caution">
    <text evidence="2">The sequence shown here is derived from an EMBL/GenBank/DDBJ whole genome shotgun (WGS) entry which is preliminary data.</text>
</comment>
<evidence type="ECO:0000313" key="3">
    <source>
        <dbReference type="Proteomes" id="UP000192247"/>
    </source>
</evidence>
<dbReference type="SUPFAM" id="SSF81321">
    <property type="entry name" value="Family A G protein-coupled receptor-like"/>
    <property type="match status" value="1"/>
</dbReference>
<keyword evidence="1" id="KW-1133">Transmembrane helix</keyword>
<feature type="transmembrane region" description="Helical" evidence="1">
    <location>
        <begin position="54"/>
        <end position="81"/>
    </location>
</feature>
<organism evidence="2 3">
    <name type="scientific">Tropilaelaps mercedesae</name>
    <dbReference type="NCBI Taxonomy" id="418985"/>
    <lineage>
        <taxon>Eukaryota</taxon>
        <taxon>Metazoa</taxon>
        <taxon>Ecdysozoa</taxon>
        <taxon>Arthropoda</taxon>
        <taxon>Chelicerata</taxon>
        <taxon>Arachnida</taxon>
        <taxon>Acari</taxon>
        <taxon>Parasitiformes</taxon>
        <taxon>Mesostigmata</taxon>
        <taxon>Gamasina</taxon>
        <taxon>Dermanyssoidea</taxon>
        <taxon>Laelapidae</taxon>
        <taxon>Tropilaelaps</taxon>
    </lineage>
</organism>
<sequence length="101" mass="11354">MFFEYELGASSCDERIVVVEGFALALNTLIRAVRASERQRKEVSSTQGRSENKVTLIWIAVVLLFLVRQSPSAGLLFYTAFTQNYLSDVLLGLENVFSFLV</sequence>
<gene>
    <name evidence="2" type="ORF">BIW11_03686</name>
</gene>
<dbReference type="Proteomes" id="UP000192247">
    <property type="component" value="Unassembled WGS sequence"/>
</dbReference>
<dbReference type="InParanoid" id="A0A1V9XHC4"/>
<keyword evidence="1" id="KW-0812">Transmembrane</keyword>
<evidence type="ECO:0000313" key="2">
    <source>
        <dbReference type="EMBL" id="OQR72930.1"/>
    </source>
</evidence>
<dbReference type="EMBL" id="MNPL01010794">
    <property type="protein sequence ID" value="OQR72930.1"/>
    <property type="molecule type" value="Genomic_DNA"/>
</dbReference>
<keyword evidence="2" id="KW-0675">Receptor</keyword>
<feature type="transmembrane region" description="Helical" evidence="1">
    <location>
        <begin position="16"/>
        <end position="33"/>
    </location>
</feature>
<protein>
    <submittedName>
        <fullName evidence="2">FMRFamide receptor-like</fullName>
    </submittedName>
</protein>
<dbReference type="OrthoDB" id="10011262at2759"/>
<dbReference type="Gene3D" id="1.20.1070.10">
    <property type="entry name" value="Rhodopsin 7-helix transmembrane proteins"/>
    <property type="match status" value="1"/>
</dbReference>
<accession>A0A1V9XHC4</accession>
<dbReference type="AlphaFoldDB" id="A0A1V9XHC4"/>
<proteinExistence type="predicted"/>